<dbReference type="EMBL" id="QZJF01000017">
    <property type="protein sequence ID" value="RJR26910.1"/>
    <property type="molecule type" value="Genomic_DNA"/>
</dbReference>
<proteinExistence type="predicted"/>
<dbReference type="Proteomes" id="UP000265540">
    <property type="component" value="Unassembled WGS sequence"/>
</dbReference>
<evidence type="ECO:0000313" key="2">
    <source>
        <dbReference type="Proteomes" id="UP000265540"/>
    </source>
</evidence>
<comment type="caution">
    <text evidence="1">The sequence shown here is derived from an EMBL/GenBank/DDBJ whole genome shotgun (WGS) entry which is preliminary data.</text>
</comment>
<sequence length="158" mass="17987">MKIKYLLVLTLAVPLVLVLSIFFLTNGHGRETEQKLRRFVTINVADKSVIAEIANTPEKRSRGLMFIQNLPENEGMLFIFEAEGHHSFWMKNTVIPLDIIWLDREFSIVDISSETPPCKESNCPTYSPVKPALYVLELNGGWTLRNNLKIGDKISIVE</sequence>
<dbReference type="AlphaFoldDB" id="A0A3A4ZJS0"/>
<evidence type="ECO:0000313" key="1">
    <source>
        <dbReference type="EMBL" id="RJR26910.1"/>
    </source>
</evidence>
<name>A0A3A4ZJS0_UNCKA</name>
<dbReference type="InterPro" id="IPR038695">
    <property type="entry name" value="Saro_0823-like_sf"/>
</dbReference>
<dbReference type="InterPro" id="IPR003795">
    <property type="entry name" value="DUF192"/>
</dbReference>
<protein>
    <submittedName>
        <fullName evidence="1">DUF192 domain-containing protein</fullName>
    </submittedName>
</protein>
<gene>
    <name evidence="1" type="ORF">C4561_03990</name>
</gene>
<dbReference type="PANTHER" id="PTHR37953:SF1">
    <property type="entry name" value="UPF0127 PROTEIN MJ1496"/>
    <property type="match status" value="1"/>
</dbReference>
<accession>A0A3A4ZJS0</accession>
<dbReference type="Gene3D" id="2.60.120.1140">
    <property type="entry name" value="Protein of unknown function DUF192"/>
    <property type="match status" value="1"/>
</dbReference>
<dbReference type="PANTHER" id="PTHR37953">
    <property type="entry name" value="UPF0127 PROTEIN MJ1496"/>
    <property type="match status" value="1"/>
</dbReference>
<dbReference type="Pfam" id="PF02643">
    <property type="entry name" value="DUF192"/>
    <property type="match status" value="1"/>
</dbReference>
<reference evidence="1 2" key="1">
    <citation type="journal article" date="2017" name="ISME J.">
        <title>Energy and carbon metabolisms in a deep terrestrial subsurface fluid microbial community.</title>
        <authorList>
            <person name="Momper L."/>
            <person name="Jungbluth S.P."/>
            <person name="Lee M.D."/>
            <person name="Amend J.P."/>
        </authorList>
    </citation>
    <scope>NUCLEOTIDE SEQUENCE [LARGE SCALE GENOMIC DNA]</scope>
    <source>
        <strain evidence="1">SURF_46</strain>
    </source>
</reference>
<organism evidence="1 2">
    <name type="scientific">candidate division WWE3 bacterium</name>
    <dbReference type="NCBI Taxonomy" id="2053526"/>
    <lineage>
        <taxon>Bacteria</taxon>
        <taxon>Katanobacteria</taxon>
    </lineage>
</organism>